<protein>
    <submittedName>
        <fullName evidence="7">NAD(P)-dependent alcohol dehydrogenase</fullName>
    </submittedName>
</protein>
<dbReference type="Pfam" id="PF00107">
    <property type="entry name" value="ADH_zinc_N"/>
    <property type="match status" value="1"/>
</dbReference>
<reference evidence="7 8" key="1">
    <citation type="submission" date="2019-01" db="EMBL/GenBank/DDBJ databases">
        <title>Cytophagaceae bacterium strain CAR-16.</title>
        <authorList>
            <person name="Chen W.-M."/>
        </authorList>
    </citation>
    <scope>NUCLEOTIDE SEQUENCE [LARGE SCALE GENOMIC DNA]</scope>
    <source>
        <strain evidence="7 8">CAR-16</strain>
    </source>
</reference>
<comment type="similarity">
    <text evidence="5">Belongs to the zinc-containing alcohol dehydrogenase family.</text>
</comment>
<keyword evidence="8" id="KW-1185">Reference proteome</keyword>
<keyword evidence="3 5" id="KW-0862">Zinc</keyword>
<comment type="caution">
    <text evidence="7">The sequence shown here is derived from an EMBL/GenBank/DDBJ whole genome shotgun (WGS) entry which is preliminary data.</text>
</comment>
<evidence type="ECO:0000313" key="8">
    <source>
        <dbReference type="Proteomes" id="UP000289455"/>
    </source>
</evidence>
<dbReference type="InterPro" id="IPR020843">
    <property type="entry name" value="ER"/>
</dbReference>
<dbReference type="InterPro" id="IPR047109">
    <property type="entry name" value="CAD-like"/>
</dbReference>
<dbReference type="FunFam" id="3.90.180.10:FF:000100">
    <property type="entry name" value="Putative cinnamyl alcohol dehydrogenase 6"/>
    <property type="match status" value="1"/>
</dbReference>
<dbReference type="InterPro" id="IPR013149">
    <property type="entry name" value="ADH-like_C"/>
</dbReference>
<name>A0A4Q1C0I9_9BACT</name>
<dbReference type="AlphaFoldDB" id="A0A4Q1C0I9"/>
<evidence type="ECO:0000313" key="7">
    <source>
        <dbReference type="EMBL" id="RXK49952.1"/>
    </source>
</evidence>
<dbReference type="InterPro" id="IPR013154">
    <property type="entry name" value="ADH-like_N"/>
</dbReference>
<feature type="domain" description="Enoyl reductase (ER)" evidence="6">
    <location>
        <begin position="8"/>
        <end position="341"/>
    </location>
</feature>
<dbReference type="EMBL" id="SDHY01000003">
    <property type="protein sequence ID" value="RXK49952.1"/>
    <property type="molecule type" value="Genomic_DNA"/>
</dbReference>
<accession>A0A4Q1C0I9</accession>
<proteinExistence type="inferred from homology"/>
<evidence type="ECO:0000259" key="6">
    <source>
        <dbReference type="SMART" id="SM00829"/>
    </source>
</evidence>
<dbReference type="SMART" id="SM00829">
    <property type="entry name" value="PKS_ER"/>
    <property type="match status" value="1"/>
</dbReference>
<organism evidence="7 8">
    <name type="scientific">Aquirufa rosea</name>
    <dbReference type="NCBI Taxonomy" id="2509241"/>
    <lineage>
        <taxon>Bacteria</taxon>
        <taxon>Pseudomonadati</taxon>
        <taxon>Bacteroidota</taxon>
        <taxon>Cytophagia</taxon>
        <taxon>Cytophagales</taxon>
        <taxon>Flectobacillaceae</taxon>
        <taxon>Aquirufa</taxon>
    </lineage>
</organism>
<dbReference type="PANTHER" id="PTHR42683">
    <property type="entry name" value="ALDEHYDE REDUCTASE"/>
    <property type="match status" value="1"/>
</dbReference>
<evidence type="ECO:0000256" key="5">
    <source>
        <dbReference type="RuleBase" id="RU361277"/>
    </source>
</evidence>
<dbReference type="CDD" id="cd05283">
    <property type="entry name" value="CAD1"/>
    <property type="match status" value="1"/>
</dbReference>
<dbReference type="Proteomes" id="UP000289455">
    <property type="component" value="Unassembled WGS sequence"/>
</dbReference>
<dbReference type="FunFam" id="3.40.50.720:FF:000022">
    <property type="entry name" value="Cinnamyl alcohol dehydrogenase"/>
    <property type="match status" value="1"/>
</dbReference>
<dbReference type="InterPro" id="IPR036291">
    <property type="entry name" value="NAD(P)-bd_dom_sf"/>
</dbReference>
<evidence type="ECO:0000256" key="3">
    <source>
        <dbReference type="ARBA" id="ARBA00022833"/>
    </source>
</evidence>
<keyword evidence="4" id="KW-0560">Oxidoreductase</keyword>
<dbReference type="InterPro" id="IPR002328">
    <property type="entry name" value="ADH_Zn_CS"/>
</dbReference>
<sequence length="346" mass="37649">MPVKSYGAVNKDSAISPMQIQRRDLGAHDVLIDILYCGVCHSDIHMARSEWGPSVYPIVPGHEIVGIVKAIGAAVTKFQVGQVAGVGVFVDSCRTCPSCQAGQEQYCDYNFTPTYNGFERDGVTPTFGGYSSSIVVDENYTLHIPFKDHLDRVAPLLCAGITTYSPLKFAGVGKGHKVAVLGLGGLGHMGVKFAVAMGAEVTMLSTSPSKEADAKRLGAHHFVLSTDKEAMKKLNNQFDFILNTVAAHHDMNAFIKLLKLEGKMLIVGIPPEDHRIAAAGLISKRRSIIGSNIGGIAETQEMLDYCAEHNILSDIELIPIQQINEAYERIIKSDVKYRFVIDMKTI</sequence>
<dbReference type="InterPro" id="IPR011032">
    <property type="entry name" value="GroES-like_sf"/>
</dbReference>
<dbReference type="SUPFAM" id="SSF50129">
    <property type="entry name" value="GroES-like"/>
    <property type="match status" value="1"/>
</dbReference>
<dbReference type="GO" id="GO:0008270">
    <property type="term" value="F:zinc ion binding"/>
    <property type="evidence" value="ECO:0007669"/>
    <property type="project" value="InterPro"/>
</dbReference>
<dbReference type="GO" id="GO:0008106">
    <property type="term" value="F:alcohol dehydrogenase (NADP+) activity"/>
    <property type="evidence" value="ECO:0007669"/>
    <property type="project" value="UniProtKB-ARBA"/>
</dbReference>
<dbReference type="Gene3D" id="3.40.50.720">
    <property type="entry name" value="NAD(P)-binding Rossmann-like Domain"/>
    <property type="match status" value="1"/>
</dbReference>
<evidence type="ECO:0000256" key="2">
    <source>
        <dbReference type="ARBA" id="ARBA00022723"/>
    </source>
</evidence>
<keyword evidence="2 5" id="KW-0479">Metal-binding</keyword>
<dbReference type="Pfam" id="PF08240">
    <property type="entry name" value="ADH_N"/>
    <property type="match status" value="1"/>
</dbReference>
<evidence type="ECO:0000256" key="1">
    <source>
        <dbReference type="ARBA" id="ARBA00001947"/>
    </source>
</evidence>
<dbReference type="SUPFAM" id="SSF51735">
    <property type="entry name" value="NAD(P)-binding Rossmann-fold domains"/>
    <property type="match status" value="1"/>
</dbReference>
<comment type="cofactor">
    <cofactor evidence="1 5">
        <name>Zn(2+)</name>
        <dbReference type="ChEBI" id="CHEBI:29105"/>
    </cofactor>
</comment>
<gene>
    <name evidence="7" type="ORF">ESB04_07065</name>
</gene>
<dbReference type="PROSITE" id="PS00059">
    <property type="entry name" value="ADH_ZINC"/>
    <property type="match status" value="1"/>
</dbReference>
<dbReference type="OrthoDB" id="9806940at2"/>
<dbReference type="Gene3D" id="3.90.180.10">
    <property type="entry name" value="Medium-chain alcohol dehydrogenases, catalytic domain"/>
    <property type="match status" value="1"/>
</dbReference>
<evidence type="ECO:0000256" key="4">
    <source>
        <dbReference type="ARBA" id="ARBA00023002"/>
    </source>
</evidence>